<protein>
    <recommendedName>
        <fullName evidence="1">Haemolysin activator HlyB C-terminal domain-containing protein</fullName>
    </recommendedName>
</protein>
<accession>A0ABS5E0E2</accession>
<dbReference type="Pfam" id="PF03865">
    <property type="entry name" value="ShlB"/>
    <property type="match status" value="1"/>
</dbReference>
<gene>
    <name evidence="2" type="ORF">KAK11_16265</name>
</gene>
<sequence>MSRAQGTAQHSRAEHRSGVVIVNLAELEIEGHTVLAQSAQRYWQKFLGKPVHQEDLQQFRWWLTEESKREGMLVFAQAASKLTQDGREVLILNLTTPTIHAVHIEANNDSLDQDDLKALGDILSKQLLVGSPLDVGSLDQHLDRASFYLPLNIEATVKPVGPELVDVVIHVNAVERQWGEVQNVLLQINNHGLRQFGKPQILGRVSLGGWTPHASAQLTALLSQGISHLSADYEFLTPFLRGRARVFSAYSGSRSIQGGDASTQGRTRELGLGLSRQEAQWRDLTMLSNTEFATRHSMNSLVASNATTGDIREDQWRWSLALSNERVQRFPVAANVQFASGHLRAFAGEPLIEGRYYKVQAGFNIKHPLSADGHWYGQLKAQAQRISRSVDSYNKFSIGGQQGVRAYTSADGVGDEGAVGSVELHHKLGDGLIAGLFYDAGRIRPSKNQSSASFEQPYSLKAMGVQWISAWKSWRLTGYIAKGLGTYKMTEAQASTAESKPGALRVSFALSLQL</sequence>
<evidence type="ECO:0000313" key="2">
    <source>
        <dbReference type="EMBL" id="MBQ0936882.1"/>
    </source>
</evidence>
<reference evidence="2 3" key="1">
    <citation type="submission" date="2021-04" db="EMBL/GenBank/DDBJ databases">
        <title>The genome sequence of type strain Ideonella paludis KCTC 32238.</title>
        <authorList>
            <person name="Liu Y."/>
        </authorList>
    </citation>
    <scope>NUCLEOTIDE SEQUENCE [LARGE SCALE GENOMIC DNA]</scope>
    <source>
        <strain evidence="2 3">KCTC 32238</strain>
    </source>
</reference>
<dbReference type="Proteomes" id="UP000672097">
    <property type="component" value="Unassembled WGS sequence"/>
</dbReference>
<organism evidence="2 3">
    <name type="scientific">Ideonella paludis</name>
    <dbReference type="NCBI Taxonomy" id="1233411"/>
    <lineage>
        <taxon>Bacteria</taxon>
        <taxon>Pseudomonadati</taxon>
        <taxon>Pseudomonadota</taxon>
        <taxon>Betaproteobacteria</taxon>
        <taxon>Burkholderiales</taxon>
        <taxon>Sphaerotilaceae</taxon>
        <taxon>Ideonella</taxon>
    </lineage>
</organism>
<evidence type="ECO:0000313" key="3">
    <source>
        <dbReference type="Proteomes" id="UP000672097"/>
    </source>
</evidence>
<dbReference type="RefSeq" id="WP_210810280.1">
    <property type="nucleotide sequence ID" value="NZ_JAGQDG010000006.1"/>
</dbReference>
<dbReference type="PANTHER" id="PTHR34597:SF1">
    <property type="entry name" value="HEME_HEMOPEXIN TRANSPORTER PROTEIN HUXB"/>
    <property type="match status" value="1"/>
</dbReference>
<dbReference type="PANTHER" id="PTHR34597">
    <property type="entry name" value="SLR1661 PROTEIN"/>
    <property type="match status" value="1"/>
</dbReference>
<dbReference type="InterPro" id="IPR051544">
    <property type="entry name" value="TPS_OM_transporter"/>
</dbReference>
<evidence type="ECO:0000259" key="1">
    <source>
        <dbReference type="Pfam" id="PF03865"/>
    </source>
</evidence>
<name>A0ABS5E0E2_9BURK</name>
<dbReference type="EMBL" id="JAGQDG010000006">
    <property type="protein sequence ID" value="MBQ0936882.1"/>
    <property type="molecule type" value="Genomic_DNA"/>
</dbReference>
<dbReference type="InterPro" id="IPR005565">
    <property type="entry name" value="Hemolysn_activator_HlyB_C"/>
</dbReference>
<feature type="domain" description="Haemolysin activator HlyB C-terminal" evidence="1">
    <location>
        <begin position="245"/>
        <end position="451"/>
    </location>
</feature>
<proteinExistence type="predicted"/>
<keyword evidence="3" id="KW-1185">Reference proteome</keyword>
<comment type="caution">
    <text evidence="2">The sequence shown here is derived from an EMBL/GenBank/DDBJ whole genome shotgun (WGS) entry which is preliminary data.</text>
</comment>
<dbReference type="Gene3D" id="2.40.160.50">
    <property type="entry name" value="membrane protein fhac: a member of the omp85/tpsb transporter family"/>
    <property type="match status" value="1"/>
</dbReference>